<evidence type="ECO:0000313" key="2">
    <source>
        <dbReference type="EMBL" id="QDQ73860.1"/>
    </source>
</evidence>
<gene>
    <name evidence="2" type="ORF">FNZ56_08205</name>
</gene>
<evidence type="ECO:0000313" key="3">
    <source>
        <dbReference type="Proteomes" id="UP000315891"/>
    </source>
</evidence>
<dbReference type="RefSeq" id="WP_143879372.1">
    <property type="nucleotide sequence ID" value="NZ_BAABLZ010000001.1"/>
</dbReference>
<dbReference type="EMBL" id="CP041742">
    <property type="protein sequence ID" value="QDQ73860.1"/>
    <property type="molecule type" value="Genomic_DNA"/>
</dbReference>
<protein>
    <submittedName>
        <fullName evidence="2">Uncharacterized protein</fullName>
    </submittedName>
</protein>
<feature type="chain" id="PRO_5022113746" evidence="1">
    <location>
        <begin position="31"/>
        <end position="405"/>
    </location>
</feature>
<dbReference type="Proteomes" id="UP000315891">
    <property type="component" value="Chromosome"/>
</dbReference>
<feature type="signal peptide" evidence="1">
    <location>
        <begin position="1"/>
        <end position="30"/>
    </location>
</feature>
<keyword evidence="1" id="KW-0732">Signal</keyword>
<dbReference type="AlphaFoldDB" id="A0A516V5Q7"/>
<sequence>MTRLTKRHFIARAIGCAPILLLGLANTAWATSDVLVSPDDMSIVDIEFDTAGHSARYVYCQPLDDDGPGELYTGRVKLDGSLTVPTDMETTCAFVGNGPEWGQDSSGTFVVYMDYNDDDPNNPVLTISYIRPVGIAAWTSPFPVSTSPLVLASRNVVYPSQNPNPGSATRVVFMAQQANNQRLITQALDGTSRCTPLPTNTTGNFPRFSSYENFLMYTKVPTSGGTRELFKANMDLANCPSTQLTTDGLGKKTTASAWAAPELAGSAVYGVLMDDNNEATQYKVYSASGSNVVLTTVDSMDGKAFSSVETFQTGTSSYLLYATKSGAGTGNSNIYVANLHLDTGLVTQKKMSSDDTMLRSEPEVGFMPPIDGNPPQPRIYFSAHTDPGAEDDVLAVYRTVETDLP</sequence>
<organism evidence="2 3">
    <name type="scientific">Pseudoluteimonas lycopersici</name>
    <dbReference type="NCBI Taxonomy" id="1324796"/>
    <lineage>
        <taxon>Bacteria</taxon>
        <taxon>Pseudomonadati</taxon>
        <taxon>Pseudomonadota</taxon>
        <taxon>Gammaproteobacteria</taxon>
        <taxon>Lysobacterales</taxon>
        <taxon>Lysobacteraceae</taxon>
        <taxon>Pseudoluteimonas</taxon>
    </lineage>
</organism>
<proteinExistence type="predicted"/>
<reference evidence="2 3" key="1">
    <citation type="submission" date="2019-07" db="EMBL/GenBank/DDBJ databases">
        <title>Lysobacter weifangensis sp. nov., isolated from bensulfuron-methyl contaminated farmland soil.</title>
        <authorList>
            <person name="Zhao H."/>
        </authorList>
    </citation>
    <scope>NUCLEOTIDE SEQUENCE [LARGE SCALE GENOMIC DNA]</scope>
    <source>
        <strain evidence="2 3">CC-Bw-6</strain>
    </source>
</reference>
<evidence type="ECO:0000256" key="1">
    <source>
        <dbReference type="SAM" id="SignalP"/>
    </source>
</evidence>
<name>A0A516V5Q7_9GAMM</name>
<accession>A0A516V5Q7</accession>
<keyword evidence="3" id="KW-1185">Reference proteome</keyword>